<evidence type="ECO:0000313" key="2">
    <source>
        <dbReference type="EMBL" id="KPD02096.1"/>
    </source>
</evidence>
<sequence>MNKNIIALSLILISGSALAVPNVSDNTVRFKGEVSNQTCSLDINGNKQSPVVLLPTVSINEFKTADAVTKGKTAGETEFTINVSGCSATTGSNGMESSLKIGFLGNLVTAGNNLGNTGTAKDISIQLVDNNSSSFVFTAGDLIASQTSISIAEDGSVTPTTYKARYYAEETTATAGSVIASAQYAITYK</sequence>
<gene>
    <name evidence="2" type="ORF">M992_2640</name>
</gene>
<dbReference type="PANTHER" id="PTHR33420:SF10">
    <property type="entry name" value="FIMBRIAE MAJOR SUBUNIT"/>
    <property type="match status" value="1"/>
</dbReference>
<organism evidence="2 3">
    <name type="scientific">Moellerella wisconsensis ATCC 35017</name>
    <dbReference type="NCBI Taxonomy" id="1354267"/>
    <lineage>
        <taxon>Bacteria</taxon>
        <taxon>Pseudomonadati</taxon>
        <taxon>Pseudomonadota</taxon>
        <taxon>Gammaproteobacteria</taxon>
        <taxon>Enterobacterales</taxon>
        <taxon>Morganellaceae</taxon>
        <taxon>Moellerella</taxon>
    </lineage>
</organism>
<dbReference type="EMBL" id="LGAA01000026">
    <property type="protein sequence ID" value="KPD02096.1"/>
    <property type="molecule type" value="Genomic_DNA"/>
</dbReference>
<proteinExistence type="predicted"/>
<dbReference type="GO" id="GO:0009289">
    <property type="term" value="C:pilus"/>
    <property type="evidence" value="ECO:0007669"/>
    <property type="project" value="InterPro"/>
</dbReference>
<dbReference type="Proteomes" id="UP000053226">
    <property type="component" value="Unassembled WGS sequence"/>
</dbReference>
<dbReference type="AlphaFoldDB" id="A0A0N0Z7S3"/>
<comment type="caution">
    <text evidence="2">The sequence shown here is derived from an EMBL/GenBank/DDBJ whole genome shotgun (WGS) entry which is preliminary data.</text>
</comment>
<dbReference type="OrthoDB" id="5906753at2"/>
<dbReference type="PANTHER" id="PTHR33420">
    <property type="entry name" value="FIMBRIAL SUBUNIT ELFA-RELATED"/>
    <property type="match status" value="1"/>
</dbReference>
<dbReference type="RefSeq" id="WP_053909011.1">
    <property type="nucleotide sequence ID" value="NZ_CAWMUS010000026.1"/>
</dbReference>
<feature type="chain" id="PRO_5005864502" evidence="1">
    <location>
        <begin position="20"/>
        <end position="189"/>
    </location>
</feature>
<dbReference type="Gene3D" id="2.60.40.1090">
    <property type="entry name" value="Fimbrial-type adhesion domain"/>
    <property type="match status" value="1"/>
</dbReference>
<dbReference type="InterPro" id="IPR050263">
    <property type="entry name" value="Bact_Fimbrial_Adh_Pro"/>
</dbReference>
<keyword evidence="3" id="KW-1185">Reference proteome</keyword>
<dbReference type="GO" id="GO:0043709">
    <property type="term" value="P:cell adhesion involved in single-species biofilm formation"/>
    <property type="evidence" value="ECO:0007669"/>
    <property type="project" value="TreeGrafter"/>
</dbReference>
<protein>
    <submittedName>
        <fullName evidence="2">Fimbrial protein</fullName>
    </submittedName>
</protein>
<dbReference type="InterPro" id="IPR008966">
    <property type="entry name" value="Adhesion_dom_sf"/>
</dbReference>
<keyword evidence="1" id="KW-0732">Signal</keyword>
<feature type="signal peptide" evidence="1">
    <location>
        <begin position="1"/>
        <end position="19"/>
    </location>
</feature>
<name>A0A0N0Z7S3_9GAMM</name>
<evidence type="ECO:0000313" key="3">
    <source>
        <dbReference type="Proteomes" id="UP000053226"/>
    </source>
</evidence>
<evidence type="ECO:0000256" key="1">
    <source>
        <dbReference type="SAM" id="SignalP"/>
    </source>
</evidence>
<dbReference type="InterPro" id="IPR036937">
    <property type="entry name" value="Adhesion_dom_fimbrial_sf"/>
</dbReference>
<accession>A0A0N0Z7S3</accession>
<reference evidence="2 3" key="1">
    <citation type="submission" date="2015-07" db="EMBL/GenBank/DDBJ databases">
        <title>ATOL: Assembling a taxonomically balanced genome-scale reconstruction of the evolutionary history of the Enterobacteriaceae.</title>
        <authorList>
            <person name="Plunkett G.III."/>
            <person name="Neeno-Eckwall E.C."/>
            <person name="Glasner J.D."/>
            <person name="Perna N.T."/>
        </authorList>
    </citation>
    <scope>NUCLEOTIDE SEQUENCE [LARGE SCALE GENOMIC DNA]</scope>
    <source>
        <strain evidence="2 3">ATCC 35017</strain>
    </source>
</reference>
<dbReference type="SUPFAM" id="SSF49401">
    <property type="entry name" value="Bacterial adhesins"/>
    <property type="match status" value="1"/>
</dbReference>